<reference evidence="3 4" key="1">
    <citation type="submission" date="2017-03" db="EMBL/GenBank/DDBJ databases">
        <title>Draft genome sequence of Streptomyces scabrisporus NF3, endophyte isolated from Amphipterygium adstringens.</title>
        <authorList>
            <person name="Vazquez M."/>
            <person name="Ceapa C.D."/>
            <person name="Rodriguez Luna D."/>
            <person name="Sanchez Esquivel S."/>
        </authorList>
    </citation>
    <scope>NUCLEOTIDE SEQUENCE [LARGE SCALE GENOMIC DNA]</scope>
    <source>
        <strain evidence="3 4">NF3</strain>
    </source>
</reference>
<dbReference type="STRING" id="159449.B4N89_21030"/>
<evidence type="ECO:0000313" key="4">
    <source>
        <dbReference type="Proteomes" id="UP000190037"/>
    </source>
</evidence>
<feature type="chain" id="PRO_5012142766" description="Lipoprotein" evidence="2">
    <location>
        <begin position="25"/>
        <end position="183"/>
    </location>
</feature>
<protein>
    <recommendedName>
        <fullName evidence="5">Lipoprotein</fullName>
    </recommendedName>
</protein>
<evidence type="ECO:0008006" key="5">
    <source>
        <dbReference type="Google" id="ProtNLM"/>
    </source>
</evidence>
<name>A0A1T3P1W4_9ACTN</name>
<keyword evidence="2" id="KW-0732">Signal</keyword>
<gene>
    <name evidence="3" type="ORF">B4N89_21030</name>
</gene>
<dbReference type="AlphaFoldDB" id="A0A1T3P1W4"/>
<feature type="region of interest" description="Disordered" evidence="1">
    <location>
        <begin position="28"/>
        <end position="53"/>
    </location>
</feature>
<feature type="compositionally biased region" description="Basic and acidic residues" evidence="1">
    <location>
        <begin position="28"/>
        <end position="40"/>
    </location>
</feature>
<evidence type="ECO:0000256" key="1">
    <source>
        <dbReference type="SAM" id="MobiDB-lite"/>
    </source>
</evidence>
<evidence type="ECO:0000256" key="2">
    <source>
        <dbReference type="SAM" id="SignalP"/>
    </source>
</evidence>
<dbReference type="Proteomes" id="UP000190037">
    <property type="component" value="Unassembled WGS sequence"/>
</dbReference>
<sequence>MGWGIRRAVVAAAVVGVLVSGATACQKQDRGADADPKGKTSEPVQTADTDGKAGDGDLRVKGVFLTVTPGTLAGVRCRTAFMETYIGTITFADGHRGGRITISYGGSSGGMKQEEIDVPAGKKSITKTFAYSEFLSGGSIAAGQLNVLKPNPVGSATVRPTGTCSEGGTWGGTTTGATGGGGW</sequence>
<keyword evidence="4" id="KW-1185">Reference proteome</keyword>
<feature type="compositionally biased region" description="Gly residues" evidence="1">
    <location>
        <begin position="168"/>
        <end position="183"/>
    </location>
</feature>
<proteinExistence type="predicted"/>
<evidence type="ECO:0000313" key="3">
    <source>
        <dbReference type="EMBL" id="OPC83087.1"/>
    </source>
</evidence>
<comment type="caution">
    <text evidence="3">The sequence shown here is derived from an EMBL/GenBank/DDBJ whole genome shotgun (WGS) entry which is preliminary data.</text>
</comment>
<feature type="region of interest" description="Disordered" evidence="1">
    <location>
        <begin position="159"/>
        <end position="183"/>
    </location>
</feature>
<dbReference type="EMBL" id="MWQN01000001">
    <property type="protein sequence ID" value="OPC83087.1"/>
    <property type="molecule type" value="Genomic_DNA"/>
</dbReference>
<dbReference type="OrthoDB" id="4350618at2"/>
<feature type="signal peptide" evidence="2">
    <location>
        <begin position="1"/>
        <end position="24"/>
    </location>
</feature>
<organism evidence="3 4">
    <name type="scientific">Embleya scabrispora</name>
    <dbReference type="NCBI Taxonomy" id="159449"/>
    <lineage>
        <taxon>Bacteria</taxon>
        <taxon>Bacillati</taxon>
        <taxon>Actinomycetota</taxon>
        <taxon>Actinomycetes</taxon>
        <taxon>Kitasatosporales</taxon>
        <taxon>Streptomycetaceae</taxon>
        <taxon>Embleya</taxon>
    </lineage>
</organism>
<dbReference type="RefSeq" id="WP_078977388.1">
    <property type="nucleotide sequence ID" value="NZ_MWQN01000001.1"/>
</dbReference>
<dbReference type="PROSITE" id="PS51257">
    <property type="entry name" value="PROKAR_LIPOPROTEIN"/>
    <property type="match status" value="1"/>
</dbReference>
<accession>A0A1T3P1W4</accession>